<evidence type="ECO:0000256" key="2">
    <source>
        <dbReference type="SAM" id="SignalP"/>
    </source>
</evidence>
<accession>A0AAV1J2J4</accession>
<keyword evidence="4" id="KW-1185">Reference proteome</keyword>
<feature type="compositionally biased region" description="Basic and acidic residues" evidence="1">
    <location>
        <begin position="498"/>
        <end position="515"/>
    </location>
</feature>
<feature type="region of interest" description="Disordered" evidence="1">
    <location>
        <begin position="72"/>
        <end position="113"/>
    </location>
</feature>
<feature type="region of interest" description="Disordered" evidence="1">
    <location>
        <begin position="371"/>
        <end position="392"/>
    </location>
</feature>
<feature type="compositionally biased region" description="Polar residues" evidence="1">
    <location>
        <begin position="245"/>
        <end position="259"/>
    </location>
</feature>
<feature type="compositionally biased region" description="Basic and acidic residues" evidence="1">
    <location>
        <begin position="538"/>
        <end position="562"/>
    </location>
</feature>
<feature type="signal peptide" evidence="2">
    <location>
        <begin position="1"/>
        <end position="15"/>
    </location>
</feature>
<evidence type="ECO:0000256" key="1">
    <source>
        <dbReference type="SAM" id="MobiDB-lite"/>
    </source>
</evidence>
<keyword evidence="2" id="KW-0732">Signal</keyword>
<comment type="caution">
    <text evidence="3">The sequence shown here is derived from an EMBL/GenBank/DDBJ whole genome shotgun (WGS) entry which is preliminary data.</text>
</comment>
<evidence type="ECO:0000313" key="4">
    <source>
        <dbReference type="Proteomes" id="UP001497472"/>
    </source>
</evidence>
<feature type="compositionally biased region" description="Low complexity" evidence="1">
    <location>
        <begin position="522"/>
        <end position="537"/>
    </location>
</feature>
<feature type="compositionally biased region" description="Low complexity" evidence="1">
    <location>
        <begin position="371"/>
        <end position="388"/>
    </location>
</feature>
<proteinExistence type="predicted"/>
<feature type="compositionally biased region" description="Low complexity" evidence="1">
    <location>
        <begin position="330"/>
        <end position="339"/>
    </location>
</feature>
<gene>
    <name evidence="3" type="ORF">LNINA_LOCUS3109</name>
</gene>
<feature type="region of interest" description="Disordered" evidence="1">
    <location>
        <begin position="294"/>
        <end position="358"/>
    </location>
</feature>
<protein>
    <submittedName>
        <fullName evidence="3">Uncharacterized protein</fullName>
    </submittedName>
</protein>
<dbReference type="Proteomes" id="UP001497472">
    <property type="component" value="Unassembled WGS sequence"/>
</dbReference>
<organism evidence="3 4">
    <name type="scientific">Leptosia nina</name>
    <dbReference type="NCBI Taxonomy" id="320188"/>
    <lineage>
        <taxon>Eukaryota</taxon>
        <taxon>Metazoa</taxon>
        <taxon>Ecdysozoa</taxon>
        <taxon>Arthropoda</taxon>
        <taxon>Hexapoda</taxon>
        <taxon>Insecta</taxon>
        <taxon>Pterygota</taxon>
        <taxon>Neoptera</taxon>
        <taxon>Endopterygota</taxon>
        <taxon>Lepidoptera</taxon>
        <taxon>Glossata</taxon>
        <taxon>Ditrysia</taxon>
        <taxon>Papilionoidea</taxon>
        <taxon>Pieridae</taxon>
        <taxon>Pierinae</taxon>
        <taxon>Leptosia</taxon>
    </lineage>
</organism>
<feature type="chain" id="PRO_5043662322" evidence="2">
    <location>
        <begin position="16"/>
        <end position="572"/>
    </location>
</feature>
<name>A0AAV1J2J4_9NEOP</name>
<feature type="region of interest" description="Disordered" evidence="1">
    <location>
        <begin position="493"/>
        <end position="572"/>
    </location>
</feature>
<feature type="region of interest" description="Disordered" evidence="1">
    <location>
        <begin position="406"/>
        <end position="471"/>
    </location>
</feature>
<dbReference type="EMBL" id="CAVLEF010000004">
    <property type="protein sequence ID" value="CAK1543287.1"/>
    <property type="molecule type" value="Genomic_DNA"/>
</dbReference>
<sequence>MRLYALLAFCVCARAATINIPERKIDDLSDIDLDNIVSEPELVDQRNTVKDIDNTLRNAIPVKVIQDNKKIDENSNDYVPSGDSIDVKRAPIDLENPGLPQRQEHETQNPESYTDAQKAVFTIKQTIEDTQKVFTQGLKSISENFNNLFANNEKLSTIQQNIQNLKDSFNEQVLKLNSTIKSYISPEQVETIGEEVKAVETRLRVLESNFETGVNTLSEGVELLAIIKEEDEAAKAEGDAAPAGNQNAQTPSSTQAPVAQNNNPVLQFLYNFQQGMISSISGLNSAVQNYFNQGQNQQSQGQPQQTSNQQGGFVGGLFQGIQLPFAPNTNGQQNAQAQGEQKPPGAAADTPAQTGWRPPNIIQTVQNQWNNLVNGGQNGQAQQTGQNPPQNPLAQAFQNIVSVFQRPNGNQNQQPTSNQPAGNSAAAQPSADVPQGVNVVPANAAPQQSPPVAQTVSQTPAQPEQASNPVQPVAGPIQQLVQNNPIIKGIQTVTKRLTNPERPRDTLEQSSDSKGHGGWGGNNNNSGDTSNSDSGLNDNKESIEKIKETPVKCEKEAEKMSEEISPVAVKTE</sequence>
<feature type="compositionally biased region" description="Polar residues" evidence="1">
    <location>
        <begin position="445"/>
        <end position="470"/>
    </location>
</feature>
<dbReference type="AlphaFoldDB" id="A0AAV1J2J4"/>
<feature type="compositionally biased region" description="Polar residues" evidence="1">
    <location>
        <begin position="406"/>
        <end position="427"/>
    </location>
</feature>
<evidence type="ECO:0000313" key="3">
    <source>
        <dbReference type="EMBL" id="CAK1543287.1"/>
    </source>
</evidence>
<reference evidence="3 4" key="1">
    <citation type="submission" date="2023-11" db="EMBL/GenBank/DDBJ databases">
        <authorList>
            <person name="Okamura Y."/>
        </authorList>
    </citation>
    <scope>NUCLEOTIDE SEQUENCE [LARGE SCALE GENOMIC DNA]</scope>
</reference>
<feature type="region of interest" description="Disordered" evidence="1">
    <location>
        <begin position="235"/>
        <end position="259"/>
    </location>
</feature>
<feature type="compositionally biased region" description="Low complexity" evidence="1">
    <location>
        <begin position="294"/>
        <end position="311"/>
    </location>
</feature>